<sequence length="154" mass="16104">MASRLQWSSWLVSLAVLGALPALGQSNFGGLTLGANKQSGTLTGSTGGATSLPAIVSNRDRNNNKCLGFGDPTPDHILVLQQNVPSLKLRVNSSGGDTTLVVQGAQGDVRCGDDSKGGKDASLTDTDWQAGTYKIWVGTATPGVRRDYTLYVRP</sequence>
<dbReference type="EMBL" id="PVWK01000061">
    <property type="protein sequence ID" value="PSB29546.1"/>
    <property type="molecule type" value="Genomic_DNA"/>
</dbReference>
<name>A0A2T1E9W8_9CYAN</name>
<comment type="caution">
    <text evidence="1">The sequence shown here is derived from an EMBL/GenBank/DDBJ whole genome shotgun (WGS) entry which is preliminary data.</text>
</comment>
<evidence type="ECO:0000313" key="2">
    <source>
        <dbReference type="Proteomes" id="UP000239576"/>
    </source>
</evidence>
<proteinExistence type="predicted"/>
<keyword evidence="2" id="KW-1185">Reference proteome</keyword>
<organism evidence="1 2">
    <name type="scientific">Stenomitos frigidus ULC18</name>
    <dbReference type="NCBI Taxonomy" id="2107698"/>
    <lineage>
        <taxon>Bacteria</taxon>
        <taxon>Bacillati</taxon>
        <taxon>Cyanobacteriota</taxon>
        <taxon>Cyanophyceae</taxon>
        <taxon>Leptolyngbyales</taxon>
        <taxon>Leptolyngbyaceae</taxon>
        <taxon>Stenomitos</taxon>
    </lineage>
</organism>
<dbReference type="Proteomes" id="UP000239576">
    <property type="component" value="Unassembled WGS sequence"/>
</dbReference>
<dbReference type="AlphaFoldDB" id="A0A2T1E9W8"/>
<dbReference type="RefSeq" id="WP_106256345.1">
    <property type="nucleotide sequence ID" value="NZ_CAWNSW010000012.1"/>
</dbReference>
<evidence type="ECO:0008006" key="3">
    <source>
        <dbReference type="Google" id="ProtNLM"/>
    </source>
</evidence>
<protein>
    <recommendedName>
        <fullName evidence="3">Peptidase S1</fullName>
    </recommendedName>
</protein>
<reference evidence="1 2" key="2">
    <citation type="submission" date="2018-03" db="EMBL/GenBank/DDBJ databases">
        <title>The ancient ancestry and fast evolution of plastids.</title>
        <authorList>
            <person name="Moore K.R."/>
            <person name="Magnabosco C."/>
            <person name="Momper L."/>
            <person name="Gold D.A."/>
            <person name="Bosak T."/>
            <person name="Fournier G.P."/>
        </authorList>
    </citation>
    <scope>NUCLEOTIDE SEQUENCE [LARGE SCALE GENOMIC DNA]</scope>
    <source>
        <strain evidence="1 2">ULC18</strain>
    </source>
</reference>
<evidence type="ECO:0000313" key="1">
    <source>
        <dbReference type="EMBL" id="PSB29546.1"/>
    </source>
</evidence>
<reference evidence="2" key="1">
    <citation type="submission" date="2018-02" db="EMBL/GenBank/DDBJ databases">
        <authorList>
            <person name="Moore K."/>
            <person name="Momper L."/>
        </authorList>
    </citation>
    <scope>NUCLEOTIDE SEQUENCE [LARGE SCALE GENOMIC DNA]</scope>
    <source>
        <strain evidence="2">ULC18</strain>
    </source>
</reference>
<dbReference type="OrthoDB" id="512115at2"/>
<accession>A0A2T1E9W8</accession>
<gene>
    <name evidence="1" type="ORF">C7B82_11015</name>
</gene>